<reference evidence="1" key="2">
    <citation type="journal article" date="2019" name="IMA Fungus">
        <title>Genome sequencing and comparison of five Tilletia species to identify candidate genes for the detection of regulated species infecting wheat.</title>
        <authorList>
            <person name="Nguyen H.D.T."/>
            <person name="Sultana T."/>
            <person name="Kesanakurti P."/>
            <person name="Hambleton S."/>
        </authorList>
    </citation>
    <scope>NUCLEOTIDE SEQUENCE</scope>
    <source>
        <strain evidence="1">DAOMC 236422</strain>
    </source>
</reference>
<name>A0A8X7N6L3_9BASI</name>
<gene>
    <name evidence="1" type="ORF">A4X09_0g5873</name>
</gene>
<dbReference type="AlphaFoldDB" id="A0A8X7N6L3"/>
<proteinExistence type="predicted"/>
<organism evidence="1 2">
    <name type="scientific">Tilletia walkeri</name>
    <dbReference type="NCBI Taxonomy" id="117179"/>
    <lineage>
        <taxon>Eukaryota</taxon>
        <taxon>Fungi</taxon>
        <taxon>Dikarya</taxon>
        <taxon>Basidiomycota</taxon>
        <taxon>Ustilaginomycotina</taxon>
        <taxon>Exobasidiomycetes</taxon>
        <taxon>Tilletiales</taxon>
        <taxon>Tilletiaceae</taxon>
        <taxon>Tilletia</taxon>
    </lineage>
</organism>
<evidence type="ECO:0000313" key="2">
    <source>
        <dbReference type="Proteomes" id="UP000078113"/>
    </source>
</evidence>
<accession>A0A8X7N6L3</accession>
<reference evidence="1" key="1">
    <citation type="submission" date="2016-04" db="EMBL/GenBank/DDBJ databases">
        <authorList>
            <person name="Nguyen H.D."/>
            <person name="Samba Siva P."/>
            <person name="Cullis J."/>
            <person name="Levesque C.A."/>
            <person name="Hambleton S."/>
        </authorList>
    </citation>
    <scope>NUCLEOTIDE SEQUENCE</scope>
    <source>
        <strain evidence="1">DAOMC 236422</strain>
    </source>
</reference>
<dbReference type="EMBL" id="LWDG02000330">
    <property type="protein sequence ID" value="KAE8266470.1"/>
    <property type="molecule type" value="Genomic_DNA"/>
</dbReference>
<protein>
    <submittedName>
        <fullName evidence="1">Uncharacterized protein</fullName>
    </submittedName>
</protein>
<dbReference type="Proteomes" id="UP000078113">
    <property type="component" value="Unassembled WGS sequence"/>
</dbReference>
<comment type="caution">
    <text evidence="1">The sequence shown here is derived from an EMBL/GenBank/DDBJ whole genome shotgun (WGS) entry which is preliminary data.</text>
</comment>
<sequence>MPSPPRTPSSVVCEAIYRVESYFGASRTVTQLRSALSRVEVEHSARVLNELAELIATEGQENRYRDLVSSLRADVDTLRSGDALSKGVAVSSTSAPSS</sequence>
<evidence type="ECO:0000313" key="1">
    <source>
        <dbReference type="EMBL" id="KAE8266470.1"/>
    </source>
</evidence>
<keyword evidence="2" id="KW-1185">Reference proteome</keyword>